<dbReference type="PANTHER" id="PTHR43360:SF1">
    <property type="entry name" value="CARBOXYSOME ASSEMBLY PROTEIN CCMM"/>
    <property type="match status" value="1"/>
</dbReference>
<gene>
    <name evidence="1" type="ORF">HFZ78_24220</name>
</gene>
<dbReference type="Proteomes" id="UP000501868">
    <property type="component" value="Chromosome"/>
</dbReference>
<accession>A0A6H1P759</accession>
<dbReference type="AlphaFoldDB" id="A0A6H1P759"/>
<protein>
    <submittedName>
        <fullName evidence="1">Carbonate dehydratase</fullName>
    </submittedName>
</protein>
<evidence type="ECO:0000313" key="2">
    <source>
        <dbReference type="Proteomes" id="UP000501868"/>
    </source>
</evidence>
<dbReference type="SUPFAM" id="SSF51161">
    <property type="entry name" value="Trimeric LpxA-like enzymes"/>
    <property type="match status" value="1"/>
</dbReference>
<proteinExistence type="predicted"/>
<dbReference type="EMBL" id="CP051128">
    <property type="protein sequence ID" value="QIZ09409.1"/>
    <property type="molecule type" value="Genomic_DNA"/>
</dbReference>
<dbReference type="InterPro" id="IPR052265">
    <property type="entry name" value="Gamma-CA"/>
</dbReference>
<name>A0A6H1P759_PRIMG</name>
<organism evidence="1 2">
    <name type="scientific">Priestia megaterium</name>
    <name type="common">Bacillus megaterium</name>
    <dbReference type="NCBI Taxonomy" id="1404"/>
    <lineage>
        <taxon>Bacteria</taxon>
        <taxon>Bacillati</taxon>
        <taxon>Bacillota</taxon>
        <taxon>Bacilli</taxon>
        <taxon>Bacillales</taxon>
        <taxon>Bacillaceae</taxon>
        <taxon>Priestia</taxon>
    </lineage>
</organism>
<sequence>MRHYPNNLNGLFNIYSYFVGSNPVTSVNPTPIFPKINKTAFLSPFTYIVGDVTIRNNTYVGPFVSIRADEGTPFFIGSNCNLQDGVILHGLKNKHVEVNNRKYSVHIGDEVSCAHGSLIHGPCQIDKKVFIGFKAIVYHAQVGEGSFIASGAVVTGGVTLRPGSFVPPGAHIDNQKKADSLSNVPKNEKEFALEVQRVNQEFPSAYSFVFGKNRCTCGLTC</sequence>
<reference evidence="1 2" key="1">
    <citation type="submission" date="2020-04" db="EMBL/GenBank/DDBJ databases">
        <title>Genome-Wide Identification of 5-Methylcytosine Sites in Bacterial Genomes By High-Throughput Sequencing of MspJI Restriction Fragments.</title>
        <authorList>
            <person name="Wu V."/>
        </authorList>
    </citation>
    <scope>NUCLEOTIDE SEQUENCE [LARGE SCALE GENOMIC DNA]</scope>
    <source>
        <strain evidence="1 2">S2</strain>
    </source>
</reference>
<dbReference type="PANTHER" id="PTHR43360">
    <property type="entry name" value="CARBON DIOXIDE CONCENTRATING MECHANISM PROTEIN CCMM"/>
    <property type="match status" value="1"/>
</dbReference>
<reference evidence="1 2" key="2">
    <citation type="submission" date="2020-04" db="EMBL/GenBank/DDBJ databases">
        <authorList>
            <person name="Fomenkov A."/>
            <person name="Anton B.P."/>
            <person name="Roberts R.J."/>
        </authorList>
    </citation>
    <scope>NUCLEOTIDE SEQUENCE [LARGE SCALE GENOMIC DNA]</scope>
    <source>
        <strain evidence="1 2">S2</strain>
    </source>
</reference>
<evidence type="ECO:0000313" key="1">
    <source>
        <dbReference type="EMBL" id="QIZ09409.1"/>
    </source>
</evidence>
<dbReference type="InterPro" id="IPR011004">
    <property type="entry name" value="Trimer_LpxA-like_sf"/>
</dbReference>
<dbReference type="Gene3D" id="2.160.10.10">
    <property type="entry name" value="Hexapeptide repeat proteins"/>
    <property type="match status" value="1"/>
</dbReference>